<dbReference type="CDD" id="cd09729">
    <property type="entry name" value="Cse1_I-E"/>
    <property type="match status" value="1"/>
</dbReference>
<gene>
    <name evidence="1" type="ORF">SAMN02745216_04710</name>
</gene>
<name>A0A1M6YB72_9BACT</name>
<dbReference type="EMBL" id="FQZU01000048">
    <property type="protein sequence ID" value="SHL15383.1"/>
    <property type="molecule type" value="Genomic_DNA"/>
</dbReference>
<dbReference type="InterPro" id="IPR013381">
    <property type="entry name" value="CRISPR-assoc_prot_Cse1"/>
</dbReference>
<dbReference type="Pfam" id="PF09481">
    <property type="entry name" value="CRISPR_Cse1"/>
    <property type="match status" value="1"/>
</dbReference>
<dbReference type="STRING" id="1121393.SAMN02745216_04710"/>
<reference evidence="2" key="1">
    <citation type="submission" date="2016-11" db="EMBL/GenBank/DDBJ databases">
        <authorList>
            <person name="Varghese N."/>
            <person name="Submissions S."/>
        </authorList>
    </citation>
    <scope>NUCLEOTIDE SEQUENCE [LARGE SCALE GENOMIC DNA]</scope>
    <source>
        <strain evidence="2">DSM 16219</strain>
    </source>
</reference>
<evidence type="ECO:0000313" key="2">
    <source>
        <dbReference type="Proteomes" id="UP000183994"/>
    </source>
</evidence>
<dbReference type="RefSeq" id="WP_073478694.1">
    <property type="nucleotide sequence ID" value="NZ_FQZU01000048.1"/>
</dbReference>
<evidence type="ECO:0000313" key="1">
    <source>
        <dbReference type="EMBL" id="SHL15383.1"/>
    </source>
</evidence>
<accession>A0A1M6YB72</accession>
<sequence length="510" mass="57545">MNQFNLIDEPWIPVRTPGGARLEMGVREVLTKAKDIAAIEDPSPLVTAALHRFLLAVLYRALEGPADITQARALFKGGLPRGKIEAYLEKWRDRFWLFHEVYPFFQVPDYVPEGKKQWRSWPALAAEHNADNAKVLFDHVDVQNAGAISTANSVRWLLACQSFSIGGGNSDFKYTKGAPSAVSLMVIPLGANLEDSLLFLLVPQNREVLQSDVPVWERKPDKVKYLSEGPSRSPSGLADWYTWRTRSLKFRQEEDGKGISSMTFASGIGCEADSFTDPMLAYRIHPKHGRMSLQFGEKGVWREFDSLLPDKEGLAPQVIQHAAGLTRSDVTRFPNSVLVLGQANNQAKIEFWRLERFALPKALLGDGYVRTEIHSLLDQAETTQKSLYSACRTYAEKLLARGDRKPDAKDISGFVTQLPVISGYWSILESRFHVILEQYTKEADPEDIRRQWFLYVKEALSDSWEKFRAGVSMGDAWAIRAAVKAEGKIYQEIKKLNSEIQKPEPQMEAP</sequence>
<dbReference type="Proteomes" id="UP000183994">
    <property type="component" value="Unassembled WGS sequence"/>
</dbReference>
<proteinExistence type="predicted"/>
<dbReference type="AlphaFoldDB" id="A0A1M6YB72"/>
<dbReference type="NCBIfam" id="TIGR02547">
    <property type="entry name" value="casA_cse1"/>
    <property type="match status" value="1"/>
</dbReference>
<protein>
    <submittedName>
        <fullName evidence="1">CRISPR system Cascade subunit CasA</fullName>
    </submittedName>
</protein>
<dbReference type="Gene3D" id="1.10.132.100">
    <property type="match status" value="1"/>
</dbReference>
<organism evidence="1 2">
    <name type="scientific">Desulfatibacillum alkenivorans DSM 16219</name>
    <dbReference type="NCBI Taxonomy" id="1121393"/>
    <lineage>
        <taxon>Bacteria</taxon>
        <taxon>Pseudomonadati</taxon>
        <taxon>Thermodesulfobacteriota</taxon>
        <taxon>Desulfobacteria</taxon>
        <taxon>Desulfobacterales</taxon>
        <taxon>Desulfatibacillaceae</taxon>
        <taxon>Desulfatibacillum</taxon>
    </lineage>
</organism>
<dbReference type="OrthoDB" id="5392377at2"/>
<keyword evidence="2" id="KW-1185">Reference proteome</keyword>